<dbReference type="EMBL" id="WNME01000040">
    <property type="protein sequence ID" value="MUB67005.1"/>
    <property type="molecule type" value="Genomic_DNA"/>
</dbReference>
<dbReference type="InterPro" id="IPR007159">
    <property type="entry name" value="SpoVT-AbrB_dom"/>
</dbReference>
<dbReference type="NCBIfam" id="TIGR01439">
    <property type="entry name" value="lp_hng_hel_AbrB"/>
    <property type="match status" value="1"/>
</dbReference>
<accession>A0A174WY28</accession>
<dbReference type="PANTHER" id="PTHR36432">
    <property type="match status" value="1"/>
</dbReference>
<evidence type="ECO:0000313" key="1">
    <source>
        <dbReference type="EMBL" id="MUB67005.1"/>
    </source>
</evidence>
<reference evidence="1 2" key="1">
    <citation type="submission" date="2019-09" db="EMBL/GenBank/DDBJ databases">
        <title>Draft genome sequencing of Hungatella hathewayi 123Y-2.</title>
        <authorList>
            <person name="Lv Q."/>
            <person name="Li S."/>
        </authorList>
    </citation>
    <scope>NUCLEOTIDE SEQUENCE [LARGE SCALE GENOMIC DNA]</scope>
    <source>
        <strain evidence="1 2">123Y-2</strain>
    </source>
</reference>
<dbReference type="RefSeq" id="WP_055651541.1">
    <property type="nucleotide sequence ID" value="NZ_CAJKZF010000049.1"/>
</dbReference>
<dbReference type="SUPFAM" id="SSF89447">
    <property type="entry name" value="AbrB/MazE/MraZ-like"/>
    <property type="match status" value="1"/>
</dbReference>
<proteinExistence type="predicted"/>
<dbReference type="PANTHER" id="PTHR36432:SF1">
    <property type="entry name" value="STAGE V SPORULATION PROTEIN T"/>
    <property type="match status" value="1"/>
</dbReference>
<dbReference type="OrthoDB" id="9782993at2"/>
<dbReference type="InterPro" id="IPR037914">
    <property type="entry name" value="SpoVT-AbrB_sf"/>
</dbReference>
<dbReference type="Pfam" id="PF04014">
    <property type="entry name" value="MazE_antitoxin"/>
    <property type="match status" value="1"/>
</dbReference>
<comment type="caution">
    <text evidence="1">The sequence shown here is derived from an EMBL/GenBank/DDBJ whole genome shotgun (WGS) entry which is preliminary data.</text>
</comment>
<protein>
    <submittedName>
        <fullName evidence="1">Stage V sporulation protein T</fullName>
    </submittedName>
</protein>
<evidence type="ECO:0000313" key="2">
    <source>
        <dbReference type="Proteomes" id="UP000434223"/>
    </source>
</evidence>
<gene>
    <name evidence="1" type="ORF">GNE07_28715</name>
</gene>
<name>A0A174WY28_9FIRM</name>
<dbReference type="Gene3D" id="2.10.260.10">
    <property type="match status" value="1"/>
</dbReference>
<dbReference type="AlphaFoldDB" id="A0A174WY28"/>
<sequence>MKAAGVIRRIDDLGRVVVPRDMRKSMGLQEGTPLEVCATEEGILFKKHDPGITLMDIVNNLESALDDNYVELGVDKTREIRLCISDLKEILKEADGRR</sequence>
<organism evidence="1 2">
    <name type="scientific">Hungatella hathewayi</name>
    <dbReference type="NCBI Taxonomy" id="154046"/>
    <lineage>
        <taxon>Bacteria</taxon>
        <taxon>Bacillati</taxon>
        <taxon>Bacillota</taxon>
        <taxon>Clostridia</taxon>
        <taxon>Lachnospirales</taxon>
        <taxon>Lachnospiraceae</taxon>
        <taxon>Hungatella</taxon>
    </lineage>
</organism>
<dbReference type="SMART" id="SM00966">
    <property type="entry name" value="SpoVT_AbrB"/>
    <property type="match status" value="1"/>
</dbReference>
<dbReference type="InterPro" id="IPR052731">
    <property type="entry name" value="B_subtilis_Trans_State_Reg"/>
</dbReference>
<dbReference type="Proteomes" id="UP000434223">
    <property type="component" value="Unassembled WGS sequence"/>
</dbReference>
<dbReference type="GO" id="GO:0003677">
    <property type="term" value="F:DNA binding"/>
    <property type="evidence" value="ECO:0007669"/>
    <property type="project" value="InterPro"/>
</dbReference>